<evidence type="ECO:0000256" key="1">
    <source>
        <dbReference type="SAM" id="Phobius"/>
    </source>
</evidence>
<keyword evidence="1" id="KW-1133">Transmembrane helix</keyword>
<dbReference type="AlphaFoldDB" id="A0A139Z380"/>
<dbReference type="GeneID" id="27110567"/>
<gene>
    <name evidence="2" type="primary">ATP8</name>
</gene>
<feature type="transmembrane region" description="Helical" evidence="1">
    <location>
        <begin position="7"/>
        <end position="29"/>
    </location>
</feature>
<dbReference type="EMBL" id="KJ789854">
    <property type="protein sequence ID" value="AIJ03114.1"/>
    <property type="molecule type" value="Genomic_DNA"/>
</dbReference>
<name>A0A139Z380_9MOLL</name>
<reference evidence="2" key="1">
    <citation type="journal article" date="2016" name="Mitochondrial DNA">
        <title>The complete mitochondrial genome of Octopus conispadiceus (Sasaki, 1917) (Cephalopoda: Octopodidae).</title>
        <authorList>
            <person name="Ma Y."/>
            <person name="Zheng X."/>
            <person name="Cheng R."/>
            <person name="Li Q."/>
        </authorList>
    </citation>
    <scope>NUCLEOTIDE SEQUENCE</scope>
</reference>
<geneLocation type="mitochondrion" evidence="2"/>
<organism evidence="2">
    <name type="scientific">Octopus conispadiceus</name>
    <dbReference type="NCBI Taxonomy" id="294700"/>
    <lineage>
        <taxon>Eukaryota</taxon>
        <taxon>Metazoa</taxon>
        <taxon>Spiralia</taxon>
        <taxon>Lophotrochozoa</taxon>
        <taxon>Mollusca</taxon>
        <taxon>Cephalopoda</taxon>
        <taxon>Coleoidea</taxon>
        <taxon>Octopodiformes</taxon>
        <taxon>Octopoda</taxon>
        <taxon>Incirrata</taxon>
        <taxon>Octopodidae</taxon>
        <taxon>Octopus</taxon>
    </lineage>
</organism>
<protein>
    <submittedName>
        <fullName evidence="2">ATP synthase F0 subunit 8</fullName>
    </submittedName>
</protein>
<evidence type="ECO:0000313" key="2">
    <source>
        <dbReference type="EMBL" id="AIJ03114.1"/>
    </source>
</evidence>
<dbReference type="CTD" id="4509"/>
<keyword evidence="1" id="KW-0812">Transmembrane</keyword>
<accession>A0A139Z380</accession>
<keyword evidence="2" id="KW-0496">Mitochondrion</keyword>
<proteinExistence type="predicted"/>
<sequence length="51" mass="6457">MPQLSPLNWMMLFSMFWTLMYLNSSIMWWNNINNYNMSNKQQNMKKINYKW</sequence>
<dbReference type="RefSeq" id="YP_009240667.1">
    <property type="nucleotide sequence ID" value="NC_029747.1"/>
</dbReference>
<keyword evidence="1" id="KW-0472">Membrane</keyword>